<protein>
    <submittedName>
        <fullName evidence="2">Uma2 family endonuclease</fullName>
    </submittedName>
</protein>
<dbReference type="InterPro" id="IPR011335">
    <property type="entry name" value="Restrct_endonuc-II-like"/>
</dbReference>
<dbReference type="AlphaFoldDB" id="A0A928VSS9"/>
<evidence type="ECO:0000313" key="2">
    <source>
        <dbReference type="EMBL" id="MBE9031885.1"/>
    </source>
</evidence>
<keyword evidence="2" id="KW-0540">Nuclease</keyword>
<keyword evidence="3" id="KW-1185">Reference proteome</keyword>
<sequence>MVVAPPEPKPDLQRPVGEQRVVLQDVTWGGYLQILGALPPRRGSRLTYDDGVLEITVPLEEHEFSANNIAYFLLTLVELMGLKLKSMGSTTMNYPGLQKGAEPDKAFYIQNQARVAGRNVDFSQDPPPDLVVEVDITHTDILKNQFYARLGVPEFWRFDGKVLRIYQLQDAVYVEVERSPTFPLVPKEWLYQFLDRARLDEIAAVQELRSQFQKELT</sequence>
<dbReference type="InterPro" id="IPR012296">
    <property type="entry name" value="Nuclease_put_TT1808"/>
</dbReference>
<proteinExistence type="predicted"/>
<keyword evidence="2" id="KW-0378">Hydrolase</keyword>
<dbReference type="Gene3D" id="3.90.1570.10">
    <property type="entry name" value="tt1808, chain A"/>
    <property type="match status" value="1"/>
</dbReference>
<dbReference type="RefSeq" id="WP_264326711.1">
    <property type="nucleotide sequence ID" value="NZ_JADEXQ010000079.1"/>
</dbReference>
<keyword evidence="2" id="KW-0255">Endonuclease</keyword>
<comment type="caution">
    <text evidence="2">The sequence shown here is derived from an EMBL/GenBank/DDBJ whole genome shotgun (WGS) entry which is preliminary data.</text>
</comment>
<organism evidence="2 3">
    <name type="scientific">Romeriopsis navalis LEGE 11480</name>
    <dbReference type="NCBI Taxonomy" id="2777977"/>
    <lineage>
        <taxon>Bacteria</taxon>
        <taxon>Bacillati</taxon>
        <taxon>Cyanobacteriota</taxon>
        <taxon>Cyanophyceae</taxon>
        <taxon>Leptolyngbyales</taxon>
        <taxon>Leptolyngbyaceae</taxon>
        <taxon>Romeriopsis</taxon>
        <taxon>Romeriopsis navalis</taxon>
    </lineage>
</organism>
<gene>
    <name evidence="2" type="ORF">IQ266_19300</name>
</gene>
<dbReference type="SUPFAM" id="SSF52980">
    <property type="entry name" value="Restriction endonuclease-like"/>
    <property type="match status" value="1"/>
</dbReference>
<dbReference type="PANTHER" id="PTHR47152">
    <property type="entry name" value="SLR2084 PROTEIN-RELATED"/>
    <property type="match status" value="1"/>
</dbReference>
<reference evidence="2" key="1">
    <citation type="submission" date="2020-10" db="EMBL/GenBank/DDBJ databases">
        <authorList>
            <person name="Castelo-Branco R."/>
            <person name="Eusebio N."/>
            <person name="Adriana R."/>
            <person name="Vieira A."/>
            <person name="Brugerolle De Fraissinette N."/>
            <person name="Rezende De Castro R."/>
            <person name="Schneider M.P."/>
            <person name="Vasconcelos V."/>
            <person name="Leao P.N."/>
        </authorList>
    </citation>
    <scope>NUCLEOTIDE SEQUENCE</scope>
    <source>
        <strain evidence="2">LEGE 11480</strain>
    </source>
</reference>
<name>A0A928VSS9_9CYAN</name>
<accession>A0A928VSS9</accession>
<feature type="domain" description="Putative restriction endonuclease" evidence="1">
    <location>
        <begin position="38"/>
        <end position="178"/>
    </location>
</feature>
<evidence type="ECO:0000259" key="1">
    <source>
        <dbReference type="Pfam" id="PF05685"/>
    </source>
</evidence>
<dbReference type="EMBL" id="JADEXQ010000079">
    <property type="protein sequence ID" value="MBE9031885.1"/>
    <property type="molecule type" value="Genomic_DNA"/>
</dbReference>
<dbReference type="Proteomes" id="UP000625316">
    <property type="component" value="Unassembled WGS sequence"/>
</dbReference>
<dbReference type="Pfam" id="PF05685">
    <property type="entry name" value="Uma2"/>
    <property type="match status" value="1"/>
</dbReference>
<dbReference type="InterPro" id="IPR008538">
    <property type="entry name" value="Uma2"/>
</dbReference>
<evidence type="ECO:0000313" key="3">
    <source>
        <dbReference type="Proteomes" id="UP000625316"/>
    </source>
</evidence>
<dbReference type="GO" id="GO:0004519">
    <property type="term" value="F:endonuclease activity"/>
    <property type="evidence" value="ECO:0007669"/>
    <property type="project" value="UniProtKB-KW"/>
</dbReference>
<dbReference type="CDD" id="cd06260">
    <property type="entry name" value="DUF820-like"/>
    <property type="match status" value="1"/>
</dbReference>